<name>A0A8J2R5A1_9NEOP</name>
<keyword evidence="1" id="KW-0472">Membrane</keyword>
<sequence>MRQRKRTSEKLHPVYRVLCCNPLRCVVTTEAGSRVRLPSIYRVRRGDAIGPQPFLGFARSQPAPVHPSHNVRPIKQNKQKLHIIFGPAIYIICPLFLLHFGFIASGRTIFELGVLVNLIKLNSNESLGFAFKIKCIMPLVWKIYNRLDVDGDECRCGPWRGLSTLGAHPYAGRGGCFLRPAREAAHLHERLPTTGDRFRAQTSVRIRQSEPTILYSSSTPDTGRVIYDGCETIARSLGLSGAVDVVPIK</sequence>
<feature type="transmembrane region" description="Helical" evidence="1">
    <location>
        <begin position="81"/>
        <end position="102"/>
    </location>
</feature>
<dbReference type="OrthoDB" id="10655007at2759"/>
<keyword evidence="1" id="KW-0812">Transmembrane</keyword>
<protein>
    <submittedName>
        <fullName evidence="2">(African queen) hypothetical protein</fullName>
    </submittedName>
</protein>
<dbReference type="EMBL" id="CAKASE010000080">
    <property type="protein sequence ID" value="CAG9581589.1"/>
    <property type="molecule type" value="Genomic_DNA"/>
</dbReference>
<proteinExistence type="predicted"/>
<comment type="caution">
    <text evidence="2">The sequence shown here is derived from an EMBL/GenBank/DDBJ whole genome shotgun (WGS) entry which is preliminary data.</text>
</comment>
<organism evidence="2 3">
    <name type="scientific">Danaus chrysippus</name>
    <name type="common">African queen</name>
    <dbReference type="NCBI Taxonomy" id="151541"/>
    <lineage>
        <taxon>Eukaryota</taxon>
        <taxon>Metazoa</taxon>
        <taxon>Ecdysozoa</taxon>
        <taxon>Arthropoda</taxon>
        <taxon>Hexapoda</taxon>
        <taxon>Insecta</taxon>
        <taxon>Pterygota</taxon>
        <taxon>Neoptera</taxon>
        <taxon>Endopterygota</taxon>
        <taxon>Lepidoptera</taxon>
        <taxon>Glossata</taxon>
        <taxon>Ditrysia</taxon>
        <taxon>Papilionoidea</taxon>
        <taxon>Nymphalidae</taxon>
        <taxon>Danainae</taxon>
        <taxon>Danaini</taxon>
        <taxon>Danaina</taxon>
        <taxon>Danaus</taxon>
        <taxon>Anosia</taxon>
    </lineage>
</organism>
<evidence type="ECO:0000313" key="3">
    <source>
        <dbReference type="Proteomes" id="UP000789524"/>
    </source>
</evidence>
<keyword evidence="3" id="KW-1185">Reference proteome</keyword>
<dbReference type="AlphaFoldDB" id="A0A8J2R5A1"/>
<dbReference type="Proteomes" id="UP000789524">
    <property type="component" value="Unassembled WGS sequence"/>
</dbReference>
<keyword evidence="1" id="KW-1133">Transmembrane helix</keyword>
<reference evidence="2" key="1">
    <citation type="submission" date="2021-09" db="EMBL/GenBank/DDBJ databases">
        <authorList>
            <person name="Martin H S."/>
        </authorList>
    </citation>
    <scope>NUCLEOTIDE SEQUENCE</scope>
</reference>
<accession>A0A8J2R5A1</accession>
<gene>
    <name evidence="2" type="ORF">DCHRY22_LOCUS14158</name>
</gene>
<evidence type="ECO:0000256" key="1">
    <source>
        <dbReference type="SAM" id="Phobius"/>
    </source>
</evidence>
<evidence type="ECO:0000313" key="2">
    <source>
        <dbReference type="EMBL" id="CAG9581589.1"/>
    </source>
</evidence>